<organism evidence="10 11">
    <name type="scientific">Syntrophothermus lipocalidus (strain DSM 12680 / TGB-C1)</name>
    <dbReference type="NCBI Taxonomy" id="643648"/>
    <lineage>
        <taxon>Bacteria</taxon>
        <taxon>Bacillati</taxon>
        <taxon>Bacillota</taxon>
        <taxon>Clostridia</taxon>
        <taxon>Eubacteriales</taxon>
        <taxon>Syntrophomonadaceae</taxon>
        <taxon>Syntrophothermus</taxon>
    </lineage>
</organism>
<dbReference type="HOGENOM" id="CLU_015572_1_0_9"/>
<dbReference type="PROSITE" id="PS00482">
    <property type="entry name" value="DIHYDROOROTASE_1"/>
    <property type="match status" value="1"/>
</dbReference>
<keyword evidence="6 7" id="KW-0665">Pyrimidine biosynthesis</keyword>
<dbReference type="InterPro" id="IPR024403">
    <property type="entry name" value="DHOase_cat"/>
</dbReference>
<dbReference type="GO" id="GO:0044205">
    <property type="term" value="P:'de novo' UMP biosynthetic process"/>
    <property type="evidence" value="ECO:0007669"/>
    <property type="project" value="UniProtKB-UniRule"/>
</dbReference>
<dbReference type="GO" id="GO:0005737">
    <property type="term" value="C:cytoplasm"/>
    <property type="evidence" value="ECO:0007669"/>
    <property type="project" value="TreeGrafter"/>
</dbReference>
<sequence length="429" mass="46717">MRLMIKGGRIIDPVNSIDLVGDILVEDGLVQEISPAIRTKKAEVLDANGKIVCPGFIDMHVHLREPGFEYKEDIASGTRAAAVGGFTTVCCMPNTNPVIDNGAVAAFVCSRARQVGVVNVFPIGSITKKQQGTEISEMADLVQAGCVAVSDDGRPVMNAEIMRRALEYSRMFDIPVISHCEDLDLSEDGQMHEGFYSTLYGLKGIPAAAEEVMVARDILLAETTKSRVHFAHISTRGSVELIKMAKRKGLAVTCEVTPHHLTLTDEMVRDYDPDTKVNPPLRSREDVEALRQGLIEGVIDCIVTDHAPHEVEAKDCEYNLASCGISGLETAVAVILNDLVNSGIVDISDVVRLMSVNPANILKLDRGNLAPGKVADITILDLELERRVEPSRFLSKGKNNPFKGRVLKGWPWATIVRGRLVAYNGKLVV</sequence>
<evidence type="ECO:0000256" key="2">
    <source>
        <dbReference type="ARBA" id="ARBA00010286"/>
    </source>
</evidence>
<dbReference type="STRING" id="643648.Slip_0839"/>
<dbReference type="GO" id="GO:0004151">
    <property type="term" value="F:dihydroorotase activity"/>
    <property type="evidence" value="ECO:0007669"/>
    <property type="project" value="UniProtKB-UniRule"/>
</dbReference>
<keyword evidence="11" id="KW-1185">Reference proteome</keyword>
<dbReference type="InterPro" id="IPR050138">
    <property type="entry name" value="DHOase/Allantoinase_Hydrolase"/>
</dbReference>
<evidence type="ECO:0000256" key="3">
    <source>
        <dbReference type="ARBA" id="ARBA00022723"/>
    </source>
</evidence>
<feature type="binding site" evidence="7">
    <location>
        <position position="278"/>
    </location>
    <ligand>
        <name>substrate</name>
    </ligand>
</feature>
<accession>D7CLN4</accession>
<feature type="domain" description="Dihydroorotase catalytic" evidence="9">
    <location>
        <begin position="49"/>
        <end position="236"/>
    </location>
</feature>
<dbReference type="AlphaFoldDB" id="D7CLN4"/>
<dbReference type="EC" id="3.5.2.3" evidence="7"/>
<name>D7CLN4_SYNLT</name>
<evidence type="ECO:0000313" key="10">
    <source>
        <dbReference type="EMBL" id="ADI01619.1"/>
    </source>
</evidence>
<evidence type="ECO:0000256" key="6">
    <source>
        <dbReference type="ARBA" id="ARBA00022975"/>
    </source>
</evidence>
<dbReference type="NCBIfam" id="TIGR00857">
    <property type="entry name" value="pyrC_multi"/>
    <property type="match status" value="1"/>
</dbReference>
<gene>
    <name evidence="7" type="primary">pyrC</name>
    <name evidence="10" type="ordered locus">Slip_0839</name>
</gene>
<dbReference type="GO" id="GO:0004038">
    <property type="term" value="F:allantoinase activity"/>
    <property type="evidence" value="ECO:0007669"/>
    <property type="project" value="TreeGrafter"/>
</dbReference>
<dbReference type="PROSITE" id="PS00483">
    <property type="entry name" value="DIHYDROOROTASE_2"/>
    <property type="match status" value="1"/>
</dbReference>
<feature type="binding site" evidence="7">
    <location>
        <position position="152"/>
    </location>
    <ligand>
        <name>Zn(2+)</name>
        <dbReference type="ChEBI" id="CHEBI:29105"/>
        <label>1</label>
    </ligand>
</feature>
<feature type="active site" evidence="7">
    <location>
        <position position="305"/>
    </location>
</feature>
<dbReference type="EMBL" id="CP002048">
    <property type="protein sequence ID" value="ADI01619.1"/>
    <property type="molecule type" value="Genomic_DNA"/>
</dbReference>
<proteinExistence type="inferred from homology"/>
<feature type="binding site" evidence="7">
    <location>
        <position position="62"/>
    </location>
    <ligand>
        <name>Zn(2+)</name>
        <dbReference type="ChEBI" id="CHEBI:29105"/>
        <label>1</label>
    </ligand>
</feature>
<dbReference type="InterPro" id="IPR013108">
    <property type="entry name" value="Amidohydro_3"/>
</dbReference>
<evidence type="ECO:0000259" key="9">
    <source>
        <dbReference type="Pfam" id="PF12890"/>
    </source>
</evidence>
<dbReference type="Gene3D" id="2.30.40.10">
    <property type="entry name" value="Urease, subunit C, domain 1"/>
    <property type="match status" value="1"/>
</dbReference>
<dbReference type="RefSeq" id="WP_013175021.1">
    <property type="nucleotide sequence ID" value="NC_014220.1"/>
</dbReference>
<dbReference type="PANTHER" id="PTHR43668">
    <property type="entry name" value="ALLANTOINASE"/>
    <property type="match status" value="1"/>
</dbReference>
<feature type="binding site" evidence="7">
    <location>
        <position position="179"/>
    </location>
    <ligand>
        <name>Zn(2+)</name>
        <dbReference type="ChEBI" id="CHEBI:29105"/>
        <label>2</label>
    </ligand>
</feature>
<evidence type="ECO:0000259" key="8">
    <source>
        <dbReference type="Pfam" id="PF07969"/>
    </source>
</evidence>
<dbReference type="PANTHER" id="PTHR43668:SF2">
    <property type="entry name" value="ALLANTOINASE"/>
    <property type="match status" value="1"/>
</dbReference>
<dbReference type="UniPathway" id="UPA00070">
    <property type="reaction ID" value="UER00117"/>
</dbReference>
<feature type="binding site" evidence="7">
    <location>
        <position position="152"/>
    </location>
    <ligand>
        <name>Zn(2+)</name>
        <dbReference type="ChEBI" id="CHEBI:29105"/>
        <label>2</label>
    </ligand>
</feature>
<keyword evidence="4 7" id="KW-0378">Hydrolase</keyword>
<dbReference type="InterPro" id="IPR032466">
    <property type="entry name" value="Metal_Hydrolase"/>
</dbReference>
<dbReference type="GO" id="GO:0008270">
    <property type="term" value="F:zinc ion binding"/>
    <property type="evidence" value="ECO:0007669"/>
    <property type="project" value="UniProtKB-UniRule"/>
</dbReference>
<evidence type="ECO:0000256" key="5">
    <source>
        <dbReference type="ARBA" id="ARBA00022833"/>
    </source>
</evidence>
<comment type="function">
    <text evidence="1 7">Catalyzes the reversible cyclization of carbamoyl aspartate to dihydroorotate.</text>
</comment>
<dbReference type="Gene3D" id="3.20.20.140">
    <property type="entry name" value="Metal-dependent hydrolases"/>
    <property type="match status" value="1"/>
</dbReference>
<dbReference type="KEGG" id="slp:Slip_0839"/>
<dbReference type="Proteomes" id="UP000000378">
    <property type="component" value="Chromosome"/>
</dbReference>
<feature type="binding site" evidence="7">
    <location>
        <begin position="62"/>
        <end position="64"/>
    </location>
    <ligand>
        <name>substrate</name>
    </ligand>
</feature>
<dbReference type="OrthoDB" id="9765462at2"/>
<feature type="binding site" evidence="7">
    <location>
        <position position="60"/>
    </location>
    <ligand>
        <name>Zn(2+)</name>
        <dbReference type="ChEBI" id="CHEBI:29105"/>
        <label>1</label>
    </ligand>
</feature>
<evidence type="ECO:0000256" key="1">
    <source>
        <dbReference type="ARBA" id="ARBA00002368"/>
    </source>
</evidence>
<dbReference type="InterPro" id="IPR011059">
    <property type="entry name" value="Metal-dep_hydrolase_composite"/>
</dbReference>
<comment type="caution">
    <text evidence="7">Lacks conserved residue(s) required for the propagation of feature annotation.</text>
</comment>
<keyword evidence="3 7" id="KW-0479">Metal-binding</keyword>
<feature type="binding site" evidence="7">
    <location>
        <position position="309"/>
    </location>
    <ligand>
        <name>substrate</name>
    </ligand>
</feature>
<feature type="binding site" evidence="7">
    <location>
        <position position="94"/>
    </location>
    <ligand>
        <name>substrate</name>
    </ligand>
</feature>
<evidence type="ECO:0000313" key="11">
    <source>
        <dbReference type="Proteomes" id="UP000000378"/>
    </source>
</evidence>
<feature type="binding site" evidence="7">
    <location>
        <position position="232"/>
    </location>
    <ligand>
        <name>Zn(2+)</name>
        <dbReference type="ChEBI" id="CHEBI:29105"/>
        <label>2</label>
    </ligand>
</feature>
<comment type="similarity">
    <text evidence="2 7">Belongs to the metallo-dependent hydrolases superfamily. DHOase family. Class I DHOase subfamily.</text>
</comment>
<dbReference type="CDD" id="cd01317">
    <property type="entry name" value="DHOase_IIa"/>
    <property type="match status" value="1"/>
</dbReference>
<dbReference type="Pfam" id="PF12890">
    <property type="entry name" value="DHOase"/>
    <property type="match status" value="1"/>
</dbReference>
<dbReference type="SUPFAM" id="SSF51556">
    <property type="entry name" value="Metallo-dependent hydrolases"/>
    <property type="match status" value="1"/>
</dbReference>
<feature type="binding site" evidence="7">
    <location>
        <position position="305"/>
    </location>
    <ligand>
        <name>Zn(2+)</name>
        <dbReference type="ChEBI" id="CHEBI:29105"/>
        <label>1</label>
    </ligand>
</feature>
<comment type="catalytic activity">
    <reaction evidence="7">
        <text>(S)-dihydroorotate + H2O = N-carbamoyl-L-aspartate + H(+)</text>
        <dbReference type="Rhea" id="RHEA:24296"/>
        <dbReference type="ChEBI" id="CHEBI:15377"/>
        <dbReference type="ChEBI" id="CHEBI:15378"/>
        <dbReference type="ChEBI" id="CHEBI:30864"/>
        <dbReference type="ChEBI" id="CHEBI:32814"/>
        <dbReference type="EC" id="3.5.2.3"/>
    </reaction>
</comment>
<dbReference type="SUPFAM" id="SSF51338">
    <property type="entry name" value="Composite domain of metallo-dependent hydrolases"/>
    <property type="match status" value="1"/>
</dbReference>
<feature type="domain" description="Amidohydrolase 3" evidence="8">
    <location>
        <begin position="345"/>
        <end position="421"/>
    </location>
</feature>
<protein>
    <recommendedName>
        <fullName evidence="7">Dihydroorotase</fullName>
        <shortName evidence="7">DHOase</shortName>
        <ecNumber evidence="7">3.5.2.3</ecNumber>
    </recommendedName>
</protein>
<reference evidence="11" key="1">
    <citation type="journal article" date="2010" name="Stand. Genomic Sci.">
        <title>Complete genome sequence of Syntrophothermus lipocalidus type strain (TGB-C1T).</title>
        <authorList>
            <consortium name="US DOE Joint Genome Institute (JGI-PGF)"/>
            <person name="Djao O."/>
            <person name="Zhang X."/>
            <person name="Lucas S."/>
            <person name="Lapidus A."/>
            <person name="Glavina Del Rio T."/>
            <person name="Nolan M."/>
            <person name="Tice H."/>
            <person name="Cheng J."/>
            <person name="Han C."/>
            <person name="Tapia R."/>
            <person name="Goodwin L."/>
            <person name="Pitluck S."/>
            <person name="Liolios K."/>
            <person name="Ivanova N."/>
            <person name="Mavromatis K."/>
            <person name="Mikhailova N."/>
            <person name="Ovchinnikova G."/>
            <person name="Pati A."/>
            <person name="Brambilla E."/>
            <person name="Chen A."/>
            <person name="Palaniappan K."/>
            <person name="Land M."/>
            <person name="Hauser L."/>
            <person name="Chang Y."/>
            <person name="Jeffries C."/>
            <person name="Rohde M."/>
            <person name="Sikorski J."/>
            <person name="Spring S."/>
            <person name="Goker M."/>
            <person name="Detter J."/>
            <person name="Woyke T."/>
            <person name="Bristow J."/>
            <person name="Eisen J."/>
            <person name="Markowitz V."/>
            <person name="Hugenholtz P."/>
            <person name="Kyrpides N."/>
            <person name="Klenk H."/>
        </authorList>
    </citation>
    <scope>NUCLEOTIDE SEQUENCE [LARGE SCALE GENOMIC DNA]</scope>
    <source>
        <strain evidence="11">DSM 12680 / TGB-C1</strain>
    </source>
</reference>
<evidence type="ECO:0000256" key="4">
    <source>
        <dbReference type="ARBA" id="ARBA00022801"/>
    </source>
</evidence>
<comment type="pathway">
    <text evidence="7">Pyrimidine metabolism; UMP biosynthesis via de novo pathway; (S)-dihydroorotate from bicarbonate: step 3/3.</text>
</comment>
<keyword evidence="5 7" id="KW-0862">Zinc</keyword>
<dbReference type="InterPro" id="IPR004722">
    <property type="entry name" value="DHOase"/>
</dbReference>
<dbReference type="GO" id="GO:0006145">
    <property type="term" value="P:purine nucleobase catabolic process"/>
    <property type="evidence" value="ECO:0007669"/>
    <property type="project" value="TreeGrafter"/>
</dbReference>
<dbReference type="InterPro" id="IPR002195">
    <property type="entry name" value="Dihydroorotase_CS"/>
</dbReference>
<dbReference type="HAMAP" id="MF_00220_B">
    <property type="entry name" value="PyrC_classI_B"/>
    <property type="match status" value="1"/>
</dbReference>
<reference evidence="10 11" key="2">
    <citation type="journal article" date="2010" name="Stand. Genomic Sci.">
        <title>Complete genome sequence of Syntrophothermus lipocalidus type strain (TGB-C1).</title>
        <authorList>
            <person name="Djao O.D."/>
            <person name="Zhang X."/>
            <person name="Lucas S."/>
            <person name="Lapidus A."/>
            <person name="Del Rio T.G."/>
            <person name="Nolan M."/>
            <person name="Tice H."/>
            <person name="Cheng J.F."/>
            <person name="Han C."/>
            <person name="Tapia R."/>
            <person name="Goodwin L."/>
            <person name="Pitluck S."/>
            <person name="Liolios K."/>
            <person name="Ivanova N."/>
            <person name="Mavromatis K."/>
            <person name="Mikhailova N."/>
            <person name="Ovchinnikova G."/>
            <person name="Pati A."/>
            <person name="Brambilla E."/>
            <person name="Chen A."/>
            <person name="Palaniappan K."/>
            <person name="Land M."/>
            <person name="Hauser L."/>
            <person name="Chang Y.J."/>
            <person name="Jeffries C.D."/>
            <person name="Rohde M."/>
            <person name="Sikorski J."/>
            <person name="Spring S."/>
            <person name="Goker M."/>
            <person name="Detter J.C."/>
            <person name="Woyke T."/>
            <person name="Bristow J."/>
            <person name="Eisen J.A."/>
            <person name="Markowitz V."/>
            <person name="Hugenholtz P."/>
            <person name="Kyrpides N.C."/>
            <person name="Klenk H.P."/>
        </authorList>
    </citation>
    <scope>NUCLEOTIDE SEQUENCE [LARGE SCALE GENOMIC DNA]</scope>
    <source>
        <strain evidence="11">DSM 12680 / TGB-C1</strain>
    </source>
</reference>
<dbReference type="eggNOG" id="COG0044">
    <property type="taxonomic scope" value="Bacteria"/>
</dbReference>
<dbReference type="Pfam" id="PF07969">
    <property type="entry name" value="Amidohydro_3"/>
    <property type="match status" value="1"/>
</dbReference>
<evidence type="ECO:0000256" key="7">
    <source>
        <dbReference type="HAMAP-Rule" id="MF_00220"/>
    </source>
</evidence>
<comment type="cofactor">
    <cofactor evidence="7">
        <name>Zn(2+)</name>
        <dbReference type="ChEBI" id="CHEBI:29105"/>
    </cofactor>
    <text evidence="7">Binds 2 Zn(2+) ions per subunit.</text>
</comment>